<feature type="region of interest" description="Disordered" evidence="1">
    <location>
        <begin position="1"/>
        <end position="43"/>
    </location>
</feature>
<sequence>MKSNFSTKKQMKKPLSRATLEPVGSDFSSGATLANAGEVQNGPNGVLGGACERSCNMDSLVEGSLFPVDNTNLEKLEELSSGKGPWPKMGKRLSVLDDNRHATYNISSQSVERLDTIFTTFADELRQLVAASKPFASVNVTHPQQAISLWNCVETQNKAPKQAELNLPPSNYQNNGEFGDGKQLPKSSEMSSSRVWEVRSRTQSSQPRLVPTRIESPKPRDMSRRTESPKPWDVPPRTENPKPRKVSRTEASMQQSLPSKQLDNYTHVPPGVPNGRNTGSNLVNGSRSETASSDGFGQMGYRGGPHYPPQAPGQVLTDPVEAMRISAAERAQKPTSAGQSSTAEALPTSRSDCSNAATTVARAWMSIGAAGGGLKAPPAENSTSNTKGRISAESLRSDFLLIY</sequence>
<accession>A0AAV0H572</accession>
<evidence type="ECO:0000256" key="1">
    <source>
        <dbReference type="SAM" id="MobiDB-lite"/>
    </source>
</evidence>
<dbReference type="Proteomes" id="UP001154282">
    <property type="component" value="Unassembled WGS sequence"/>
</dbReference>
<evidence type="ECO:0000313" key="3">
    <source>
        <dbReference type="Proteomes" id="UP001154282"/>
    </source>
</evidence>
<feature type="compositionally biased region" description="Polar residues" evidence="1">
    <location>
        <begin position="275"/>
        <end position="291"/>
    </location>
</feature>
<feature type="region of interest" description="Disordered" evidence="1">
    <location>
        <begin position="370"/>
        <end position="390"/>
    </location>
</feature>
<proteinExistence type="predicted"/>
<feature type="region of interest" description="Disordered" evidence="1">
    <location>
        <begin position="328"/>
        <end position="353"/>
    </location>
</feature>
<dbReference type="EMBL" id="CAMGYJ010000002">
    <property type="protein sequence ID" value="CAI0379848.1"/>
    <property type="molecule type" value="Genomic_DNA"/>
</dbReference>
<organism evidence="2 3">
    <name type="scientific">Linum tenue</name>
    <dbReference type="NCBI Taxonomy" id="586396"/>
    <lineage>
        <taxon>Eukaryota</taxon>
        <taxon>Viridiplantae</taxon>
        <taxon>Streptophyta</taxon>
        <taxon>Embryophyta</taxon>
        <taxon>Tracheophyta</taxon>
        <taxon>Spermatophyta</taxon>
        <taxon>Magnoliopsida</taxon>
        <taxon>eudicotyledons</taxon>
        <taxon>Gunneridae</taxon>
        <taxon>Pentapetalae</taxon>
        <taxon>rosids</taxon>
        <taxon>fabids</taxon>
        <taxon>Malpighiales</taxon>
        <taxon>Linaceae</taxon>
        <taxon>Linum</taxon>
    </lineage>
</organism>
<feature type="compositionally biased region" description="Polar residues" evidence="1">
    <location>
        <begin position="249"/>
        <end position="264"/>
    </location>
</feature>
<protein>
    <submittedName>
        <fullName evidence="2">Uncharacterized protein</fullName>
    </submittedName>
</protein>
<gene>
    <name evidence="2" type="ORF">LITE_LOCUS2429</name>
</gene>
<feature type="region of interest" description="Disordered" evidence="1">
    <location>
        <begin position="163"/>
        <end position="291"/>
    </location>
</feature>
<feature type="compositionally biased region" description="Polar residues" evidence="1">
    <location>
        <begin position="185"/>
        <end position="194"/>
    </location>
</feature>
<name>A0AAV0H572_9ROSI</name>
<dbReference type="AlphaFoldDB" id="A0AAV0H572"/>
<feature type="compositionally biased region" description="Polar residues" evidence="1">
    <location>
        <begin position="333"/>
        <end position="353"/>
    </location>
</feature>
<evidence type="ECO:0000313" key="2">
    <source>
        <dbReference type="EMBL" id="CAI0379848.1"/>
    </source>
</evidence>
<feature type="compositionally biased region" description="Basic and acidic residues" evidence="1">
    <location>
        <begin position="215"/>
        <end position="230"/>
    </location>
</feature>
<keyword evidence="3" id="KW-1185">Reference proteome</keyword>
<comment type="caution">
    <text evidence="2">The sequence shown here is derived from an EMBL/GenBank/DDBJ whole genome shotgun (WGS) entry which is preliminary data.</text>
</comment>
<reference evidence="2" key="1">
    <citation type="submission" date="2022-08" db="EMBL/GenBank/DDBJ databases">
        <authorList>
            <person name="Gutierrez-Valencia J."/>
        </authorList>
    </citation>
    <scope>NUCLEOTIDE SEQUENCE</scope>
</reference>